<organism evidence="1 2">
    <name type="scientific">Pleurodeles waltl</name>
    <name type="common">Iberian ribbed newt</name>
    <dbReference type="NCBI Taxonomy" id="8319"/>
    <lineage>
        <taxon>Eukaryota</taxon>
        <taxon>Metazoa</taxon>
        <taxon>Chordata</taxon>
        <taxon>Craniata</taxon>
        <taxon>Vertebrata</taxon>
        <taxon>Euteleostomi</taxon>
        <taxon>Amphibia</taxon>
        <taxon>Batrachia</taxon>
        <taxon>Caudata</taxon>
        <taxon>Salamandroidea</taxon>
        <taxon>Salamandridae</taxon>
        <taxon>Pleurodelinae</taxon>
        <taxon>Pleurodeles</taxon>
    </lineage>
</organism>
<gene>
    <name evidence="1" type="ORF">NDU88_003195</name>
</gene>
<dbReference type="AlphaFoldDB" id="A0AAV7TP07"/>
<accession>A0AAV7TP07</accession>
<name>A0AAV7TP07_PLEWA</name>
<protein>
    <submittedName>
        <fullName evidence="1">Uncharacterized protein</fullName>
    </submittedName>
</protein>
<reference evidence="1" key="1">
    <citation type="journal article" date="2022" name="bioRxiv">
        <title>Sequencing and chromosome-scale assembly of the giantPleurodeles waltlgenome.</title>
        <authorList>
            <person name="Brown T."/>
            <person name="Elewa A."/>
            <person name="Iarovenko S."/>
            <person name="Subramanian E."/>
            <person name="Araus A.J."/>
            <person name="Petzold A."/>
            <person name="Susuki M."/>
            <person name="Suzuki K.-i.T."/>
            <person name="Hayashi T."/>
            <person name="Toyoda A."/>
            <person name="Oliveira C."/>
            <person name="Osipova E."/>
            <person name="Leigh N.D."/>
            <person name="Simon A."/>
            <person name="Yun M.H."/>
        </authorList>
    </citation>
    <scope>NUCLEOTIDE SEQUENCE</scope>
    <source>
        <strain evidence="1">20211129_DDA</strain>
        <tissue evidence="1">Liver</tissue>
    </source>
</reference>
<dbReference type="Proteomes" id="UP001066276">
    <property type="component" value="Chromosome 3_2"/>
</dbReference>
<sequence>MHLVTGSRLAQFRYTGVRSSSFAISPRECGGSPAVVGWPHLGPRGHLALRSTNRYGVGSTGCGLPPRWMPQALSGPAGLKAVPAVDPQAHGSGVSVLWARSGLLRSAAAFCSVRLNTQRSSSPPLVGILMLPDPGAAGDYNDHTVGPQEPFSAWVAPGREYSCNHHLYKEMTGFRPRKSSGLNAQTSSMLMSPHHRSSKMPFLPVQRLGPVLNEHSRVSCGCKGL</sequence>
<evidence type="ECO:0000313" key="1">
    <source>
        <dbReference type="EMBL" id="KAJ1177944.1"/>
    </source>
</evidence>
<comment type="caution">
    <text evidence="1">The sequence shown here is derived from an EMBL/GenBank/DDBJ whole genome shotgun (WGS) entry which is preliminary data.</text>
</comment>
<proteinExistence type="predicted"/>
<dbReference type="EMBL" id="JANPWB010000006">
    <property type="protein sequence ID" value="KAJ1177944.1"/>
    <property type="molecule type" value="Genomic_DNA"/>
</dbReference>
<evidence type="ECO:0000313" key="2">
    <source>
        <dbReference type="Proteomes" id="UP001066276"/>
    </source>
</evidence>
<keyword evidence="2" id="KW-1185">Reference proteome</keyword>